<dbReference type="EMBL" id="CP007202">
    <property type="protein sequence ID" value="AJR04743.1"/>
    <property type="molecule type" value="Genomic_DNA"/>
</dbReference>
<dbReference type="AlphaFoldDB" id="A0A0C5WCL5"/>
<evidence type="ECO:0000313" key="2">
    <source>
        <dbReference type="Proteomes" id="UP000032229"/>
    </source>
</evidence>
<dbReference type="STRING" id="1454006.AW14_02990"/>
<gene>
    <name evidence="1" type="ORF">AW14_02990</name>
</gene>
<reference evidence="1 2" key="1">
    <citation type="submission" date="2014-02" db="EMBL/GenBank/DDBJ databases">
        <authorList>
            <person name="Young C.-C."/>
            <person name="Hameed A."/>
            <person name="Huang H.-C."/>
            <person name="Shahina M."/>
        </authorList>
    </citation>
    <scope>NUCLEOTIDE SEQUENCE [LARGE SCALE GENOMIC DNA]</scope>
    <source>
        <strain evidence="1 2">CC-SAMT-1</strain>
    </source>
</reference>
<organism evidence="1 2">
    <name type="scientific">Siansivirga zeaxanthinifaciens CC-SAMT-1</name>
    <dbReference type="NCBI Taxonomy" id="1454006"/>
    <lineage>
        <taxon>Bacteria</taxon>
        <taxon>Pseudomonadati</taxon>
        <taxon>Bacteroidota</taxon>
        <taxon>Flavobacteriia</taxon>
        <taxon>Flavobacteriales</taxon>
        <taxon>Flavobacteriaceae</taxon>
        <taxon>Siansivirga</taxon>
    </lineage>
</organism>
<accession>A0A0C5WCL5</accession>
<proteinExistence type="predicted"/>
<dbReference type="KEGG" id="sze:AW14_02990"/>
<sequence length="179" mass="21014">MKHFILICFALGCFSCIPLRIAPSIKTDKVMVAKKFKRKLPKRYAFIFEDPKDADEFYNYVNTKYALNHQDVAWNVPFEVNGSVYYFSFHEVEITTKTFNILPVFIDAALQSNDKEPFFEDSYISRTGSWYVAVTVADALFNDCLKPDYINREAILKYLRNMRVEYLNTSNYLEAFLKQ</sequence>
<keyword evidence="2" id="KW-1185">Reference proteome</keyword>
<dbReference type="RefSeq" id="WP_044637451.1">
    <property type="nucleotide sequence ID" value="NZ_CP007202.1"/>
</dbReference>
<protein>
    <submittedName>
        <fullName evidence="1">Uncharacterized protein</fullName>
    </submittedName>
</protein>
<evidence type="ECO:0000313" key="1">
    <source>
        <dbReference type="EMBL" id="AJR04743.1"/>
    </source>
</evidence>
<name>A0A0C5WCL5_9FLAO</name>
<dbReference type="Proteomes" id="UP000032229">
    <property type="component" value="Chromosome"/>
</dbReference>
<dbReference type="HOGENOM" id="CLU_1474613_0_0_10"/>
<dbReference type="OrthoDB" id="1164799at2"/>